<name>D8U6H6_VOLCA</name>
<dbReference type="SUPFAM" id="SSF57959">
    <property type="entry name" value="Leucine zipper domain"/>
    <property type="match status" value="1"/>
</dbReference>
<organism evidence="4">
    <name type="scientific">Volvox carteri f. nagariensis</name>
    <dbReference type="NCBI Taxonomy" id="3068"/>
    <lineage>
        <taxon>Eukaryota</taxon>
        <taxon>Viridiplantae</taxon>
        <taxon>Chlorophyta</taxon>
        <taxon>core chlorophytes</taxon>
        <taxon>Chlorophyceae</taxon>
        <taxon>CS clade</taxon>
        <taxon>Chlamydomonadales</taxon>
        <taxon>Volvocaceae</taxon>
        <taxon>Volvox</taxon>
    </lineage>
</organism>
<proteinExistence type="predicted"/>
<feature type="compositionally biased region" description="Low complexity" evidence="1">
    <location>
        <begin position="26"/>
        <end position="37"/>
    </location>
</feature>
<keyword evidence="4" id="KW-1185">Reference proteome</keyword>
<evidence type="ECO:0000313" key="3">
    <source>
        <dbReference type="EMBL" id="EFJ44714.1"/>
    </source>
</evidence>
<feature type="region of interest" description="Disordered" evidence="1">
    <location>
        <begin position="15"/>
        <end position="50"/>
    </location>
</feature>
<dbReference type="GeneID" id="9624068"/>
<gene>
    <name evidence="3" type="ORF">VOLCADRAFT_95062</name>
</gene>
<feature type="compositionally biased region" description="Gly residues" evidence="1">
    <location>
        <begin position="253"/>
        <end position="262"/>
    </location>
</feature>
<reference evidence="3 4" key="1">
    <citation type="journal article" date="2010" name="Science">
        <title>Genomic analysis of organismal complexity in the multicellular green alga Volvox carteri.</title>
        <authorList>
            <person name="Prochnik S.E."/>
            <person name="Umen J."/>
            <person name="Nedelcu A.M."/>
            <person name="Hallmann A."/>
            <person name="Miller S.M."/>
            <person name="Nishii I."/>
            <person name="Ferris P."/>
            <person name="Kuo A."/>
            <person name="Mitros T."/>
            <person name="Fritz-Laylin L.K."/>
            <person name="Hellsten U."/>
            <person name="Chapman J."/>
            <person name="Simakov O."/>
            <person name="Rensing S.A."/>
            <person name="Terry A."/>
            <person name="Pangilinan J."/>
            <person name="Kapitonov V."/>
            <person name="Jurka J."/>
            <person name="Salamov A."/>
            <person name="Shapiro H."/>
            <person name="Schmutz J."/>
            <person name="Grimwood J."/>
            <person name="Lindquist E."/>
            <person name="Lucas S."/>
            <person name="Grigoriev I.V."/>
            <person name="Schmitt R."/>
            <person name="Kirk D."/>
            <person name="Rokhsar D.S."/>
        </authorList>
    </citation>
    <scope>NUCLEOTIDE SEQUENCE [LARGE SCALE GENOMIC DNA]</scope>
    <source>
        <strain evidence="4">f. Nagariensis / Eve</strain>
    </source>
</reference>
<evidence type="ECO:0000313" key="4">
    <source>
        <dbReference type="Proteomes" id="UP000001058"/>
    </source>
</evidence>
<dbReference type="EMBL" id="GL378362">
    <property type="protein sequence ID" value="EFJ44714.1"/>
    <property type="molecule type" value="Genomic_DNA"/>
</dbReference>
<evidence type="ECO:0000256" key="1">
    <source>
        <dbReference type="SAM" id="MobiDB-lite"/>
    </source>
</evidence>
<dbReference type="InterPro" id="IPR004827">
    <property type="entry name" value="bZIP"/>
</dbReference>
<dbReference type="KEGG" id="vcn:VOLCADRAFT_95062"/>
<dbReference type="PROSITE" id="PS50217">
    <property type="entry name" value="BZIP"/>
    <property type="match status" value="1"/>
</dbReference>
<dbReference type="GO" id="GO:0003700">
    <property type="term" value="F:DNA-binding transcription factor activity"/>
    <property type="evidence" value="ECO:0007669"/>
    <property type="project" value="InterPro"/>
</dbReference>
<protein>
    <recommendedName>
        <fullName evidence="2">BZIP domain-containing protein</fullName>
    </recommendedName>
</protein>
<dbReference type="Gene3D" id="1.20.5.170">
    <property type="match status" value="1"/>
</dbReference>
<dbReference type="InParanoid" id="D8U6H6"/>
<feature type="compositionally biased region" description="Polar residues" evidence="1">
    <location>
        <begin position="265"/>
        <end position="274"/>
    </location>
</feature>
<dbReference type="OrthoDB" id="547095at2759"/>
<feature type="region of interest" description="Disordered" evidence="1">
    <location>
        <begin position="234"/>
        <end position="286"/>
    </location>
</feature>
<evidence type="ECO:0000259" key="2">
    <source>
        <dbReference type="PROSITE" id="PS50217"/>
    </source>
</evidence>
<feature type="domain" description="BZIP" evidence="2">
    <location>
        <begin position="63"/>
        <end position="126"/>
    </location>
</feature>
<dbReference type="PROSITE" id="PS00036">
    <property type="entry name" value="BZIP_BASIC"/>
    <property type="match status" value="1"/>
</dbReference>
<dbReference type="InterPro" id="IPR046347">
    <property type="entry name" value="bZIP_sf"/>
</dbReference>
<dbReference type="RefSeq" id="XP_002954290.1">
    <property type="nucleotide sequence ID" value="XM_002954244.1"/>
</dbReference>
<dbReference type="SMART" id="SM00338">
    <property type="entry name" value="BRLZ"/>
    <property type="match status" value="1"/>
</dbReference>
<dbReference type="Proteomes" id="UP000001058">
    <property type="component" value="Unassembled WGS sequence"/>
</dbReference>
<sequence length="491" mass="50957">MNSSWMYRWYDTVGPKMEGSPSEVGPAHAVSEAASAEAHPDDHFSDDEQETELDALQHLPPEERRKALRRLRNRESARRVRARRLAEMSQMGTTLQSLQDENSTLKAHVNKLQSHIQSMTLKVYEVTSKYEAAVAEAAQLRAELNRYRRPSVPGDSSFLMGATAATAAQTANGPNSAPLNQLSPFISPMEIGGGGLGAQSCLSPSHVQLRSSSPMEMQRQRQAIEEVVMLLKEHKRRHHPGQDRSGNSEIGSNGAGAAGSGGACNVTNHQSPGSDTAMPGGSGTGGPLGDLAAGVLATNNSTTANNNNGLMFNVGSMSRFMGAAGTGAVGASGLGSGSGGRSSQSEVLTGSVQHSQLMAQVQARMAATAAAAAESAASALPCTGNGGGLQMTGHGSGANALGSGMSGVGPVAAAPGFGGQHQQHHHRSASWALDRGTAPCVTSAQNVVPMHPTWQMNAGAGAGTVDGGLMMRPEDFAEDLMFLDDYVPQDL</sequence>
<dbReference type="Pfam" id="PF00170">
    <property type="entry name" value="bZIP_1"/>
    <property type="match status" value="1"/>
</dbReference>
<dbReference type="AlphaFoldDB" id="D8U6H6"/>
<accession>D8U6H6</accession>